<sequence length="475" mass="53334">MASHITTRISCPLQGFEGCRSGNGKGFTKIYFIDYLGTRHFKTDALKDSHKARVASDFSLFSAFDQALHQAGIWLCVLNVVDGVAVESASTLDTDKAVVEGVASVLPSLGIEPTCFDIDLLSSVFSKKLRTVKCIPPRLRLGFAKIFRSALDKVIACPGDLSVWVQLLILPCCVLTTLMPTNRAQRRSGERERCQFESISRAILRWRDPADRMITIPGPDGIEVDVWNDGIFMVDPLRYEDGVMLNMFIPRIKYIDFMRMVVKRTNCAHLFAAYYRMPQLDLDKGLVKLCNDYDLIHMYDLSKKYGGIEVFLDHCNIDLSEYLAEPDPSTLSDGTSRKRATPEKRYCNVFTQEEMESWAEKEAEEEPVVNRGKGIVINEQQGRDKAILDAGKGKAIMVDHSDNASKGKATLVVESDSESGDDGMLDGSARADYFPNFTFQSLTLLVQMMKFQAIHPKLLHQNSLKNWLLLRGLKC</sequence>
<accession>A0A2U1M300</accession>
<comment type="caution">
    <text evidence="1">The sequence shown here is derived from an EMBL/GenBank/DDBJ whole genome shotgun (WGS) entry which is preliminary data.</text>
</comment>
<organism evidence="1 2">
    <name type="scientific">Artemisia annua</name>
    <name type="common">Sweet wormwood</name>
    <dbReference type="NCBI Taxonomy" id="35608"/>
    <lineage>
        <taxon>Eukaryota</taxon>
        <taxon>Viridiplantae</taxon>
        <taxon>Streptophyta</taxon>
        <taxon>Embryophyta</taxon>
        <taxon>Tracheophyta</taxon>
        <taxon>Spermatophyta</taxon>
        <taxon>Magnoliopsida</taxon>
        <taxon>eudicotyledons</taxon>
        <taxon>Gunneridae</taxon>
        <taxon>Pentapetalae</taxon>
        <taxon>asterids</taxon>
        <taxon>campanulids</taxon>
        <taxon>Asterales</taxon>
        <taxon>Asteraceae</taxon>
        <taxon>Asteroideae</taxon>
        <taxon>Anthemideae</taxon>
        <taxon>Artemisiinae</taxon>
        <taxon>Artemisia</taxon>
    </lineage>
</organism>
<evidence type="ECO:0000313" key="2">
    <source>
        <dbReference type="Proteomes" id="UP000245207"/>
    </source>
</evidence>
<dbReference type="EMBL" id="PKPP01006717">
    <property type="protein sequence ID" value="PWA55580.1"/>
    <property type="molecule type" value="Genomic_DNA"/>
</dbReference>
<dbReference type="AlphaFoldDB" id="A0A2U1M300"/>
<reference evidence="1 2" key="1">
    <citation type="journal article" date="2018" name="Mol. Plant">
        <title>The genome of Artemisia annua provides insight into the evolution of Asteraceae family and artemisinin biosynthesis.</title>
        <authorList>
            <person name="Shen Q."/>
            <person name="Zhang L."/>
            <person name="Liao Z."/>
            <person name="Wang S."/>
            <person name="Yan T."/>
            <person name="Shi P."/>
            <person name="Liu M."/>
            <person name="Fu X."/>
            <person name="Pan Q."/>
            <person name="Wang Y."/>
            <person name="Lv Z."/>
            <person name="Lu X."/>
            <person name="Zhang F."/>
            <person name="Jiang W."/>
            <person name="Ma Y."/>
            <person name="Chen M."/>
            <person name="Hao X."/>
            <person name="Li L."/>
            <person name="Tang Y."/>
            <person name="Lv G."/>
            <person name="Zhou Y."/>
            <person name="Sun X."/>
            <person name="Brodelius P.E."/>
            <person name="Rose J.K.C."/>
            <person name="Tang K."/>
        </authorList>
    </citation>
    <scope>NUCLEOTIDE SEQUENCE [LARGE SCALE GENOMIC DNA]</scope>
    <source>
        <strain evidence="2">cv. Huhao1</strain>
        <tissue evidence="1">Leaf</tissue>
    </source>
</reference>
<keyword evidence="2" id="KW-1185">Reference proteome</keyword>
<proteinExistence type="predicted"/>
<dbReference type="Proteomes" id="UP000245207">
    <property type="component" value="Unassembled WGS sequence"/>
</dbReference>
<dbReference type="STRING" id="35608.A0A2U1M300"/>
<protein>
    <submittedName>
        <fullName evidence="1">Uncharacterized protein</fullName>
    </submittedName>
</protein>
<evidence type="ECO:0000313" key="1">
    <source>
        <dbReference type="EMBL" id="PWA55580.1"/>
    </source>
</evidence>
<name>A0A2U1M300_ARTAN</name>
<gene>
    <name evidence="1" type="ORF">CTI12_AA422540</name>
</gene>